<protein>
    <submittedName>
        <fullName evidence="3">Glutamine amidotransferase</fullName>
    </submittedName>
</protein>
<dbReference type="CDD" id="cd01908">
    <property type="entry name" value="YafJ"/>
    <property type="match status" value="1"/>
</dbReference>
<name>A0A2T6AYL3_9RHOB</name>
<evidence type="ECO:0000313" key="3">
    <source>
        <dbReference type="EMBL" id="PTX48898.1"/>
    </source>
</evidence>
<dbReference type="PROSITE" id="PS51278">
    <property type="entry name" value="GATASE_TYPE_2"/>
    <property type="match status" value="1"/>
</dbReference>
<keyword evidence="4" id="KW-1185">Reference proteome</keyword>
<dbReference type="PANTHER" id="PTHR42824:SF1">
    <property type="entry name" value="GLUTAMINE AMIDOTRANSFERASE YAFJ-RELATED"/>
    <property type="match status" value="1"/>
</dbReference>
<accession>A0A2T6AYL3</accession>
<dbReference type="SUPFAM" id="SSF56235">
    <property type="entry name" value="N-terminal nucleophile aminohydrolases (Ntn hydrolases)"/>
    <property type="match status" value="1"/>
</dbReference>
<gene>
    <name evidence="3" type="ORF">C8N34_1084</name>
</gene>
<dbReference type="EMBL" id="QBKP01000008">
    <property type="protein sequence ID" value="PTX48898.1"/>
    <property type="molecule type" value="Genomic_DNA"/>
</dbReference>
<dbReference type="AlphaFoldDB" id="A0A2T6AYL3"/>
<evidence type="ECO:0000256" key="1">
    <source>
        <dbReference type="ARBA" id="ARBA00022962"/>
    </source>
</evidence>
<dbReference type="Proteomes" id="UP000244224">
    <property type="component" value="Unassembled WGS sequence"/>
</dbReference>
<feature type="domain" description="Glutamine amidotransferase type-2" evidence="2">
    <location>
        <begin position="2"/>
        <end position="268"/>
    </location>
</feature>
<keyword evidence="3" id="KW-0808">Transferase</keyword>
<dbReference type="InterPro" id="IPR029055">
    <property type="entry name" value="Ntn_hydrolases_N"/>
</dbReference>
<comment type="caution">
    <text evidence="3">The sequence shown here is derived from an EMBL/GenBank/DDBJ whole genome shotgun (WGS) entry which is preliminary data.</text>
</comment>
<keyword evidence="1 3" id="KW-0315">Glutamine amidotransferase</keyword>
<dbReference type="PANTHER" id="PTHR42824">
    <property type="entry name" value="GLUTAMINE AMIDOTRANSFERASE"/>
    <property type="match status" value="1"/>
</dbReference>
<dbReference type="InterPro" id="IPR017932">
    <property type="entry name" value="GATase_2_dom"/>
</dbReference>
<proteinExistence type="predicted"/>
<organism evidence="3 4">
    <name type="scientific">Gemmobacter caeni</name>
    <dbReference type="NCBI Taxonomy" id="589035"/>
    <lineage>
        <taxon>Bacteria</taxon>
        <taxon>Pseudomonadati</taxon>
        <taxon>Pseudomonadota</taxon>
        <taxon>Alphaproteobacteria</taxon>
        <taxon>Rhodobacterales</taxon>
        <taxon>Paracoccaceae</taxon>
        <taxon>Gemmobacter</taxon>
    </lineage>
</organism>
<sequence>MCELFAMSASRPTIVEYTLDRFAREGGERHRNRDGWGIVFAEDRDAHIFREATPAADSALARMVVEREIPCRHLIAHVRRASKGEPHLANTHPFTRVHAGRMHHFAHNGTLHGIDDLAPGLRAECVGDTDSELAFLLLLRALQDVPHGAEETTLRFDIFRRFAAQMAVLGDANFLFFDGETLFAHAHKRIFETETGVSHPMPPGLCIRDFAQGSEEGPWRGHGLRIDDLPARIVLLASVPLSLHGWKPLPEASALALRDGHIVSSSLS</sequence>
<dbReference type="OrthoDB" id="9804310at2"/>
<evidence type="ECO:0000259" key="2">
    <source>
        <dbReference type="PROSITE" id="PS51278"/>
    </source>
</evidence>
<reference evidence="3 4" key="1">
    <citation type="submission" date="2018-04" db="EMBL/GenBank/DDBJ databases">
        <title>Genomic Encyclopedia of Archaeal and Bacterial Type Strains, Phase II (KMG-II): from individual species to whole genera.</title>
        <authorList>
            <person name="Goeker M."/>
        </authorList>
    </citation>
    <scope>NUCLEOTIDE SEQUENCE [LARGE SCALE GENOMIC DNA]</scope>
    <source>
        <strain evidence="3 4">DSM 21823</strain>
    </source>
</reference>
<dbReference type="Gene3D" id="3.60.20.10">
    <property type="entry name" value="Glutamine Phosphoribosylpyrophosphate, subunit 1, domain 1"/>
    <property type="match status" value="1"/>
</dbReference>
<dbReference type="Pfam" id="PF13230">
    <property type="entry name" value="GATase_4"/>
    <property type="match status" value="1"/>
</dbReference>
<evidence type="ECO:0000313" key="4">
    <source>
        <dbReference type="Proteomes" id="UP000244224"/>
    </source>
</evidence>
<dbReference type="GO" id="GO:0016740">
    <property type="term" value="F:transferase activity"/>
    <property type="evidence" value="ECO:0007669"/>
    <property type="project" value="UniProtKB-KW"/>
</dbReference>
<dbReference type="InterPro" id="IPR026869">
    <property type="entry name" value="EgtC-like"/>
</dbReference>
<dbReference type="RefSeq" id="WP_108129226.1">
    <property type="nucleotide sequence ID" value="NZ_QBKP01000008.1"/>
</dbReference>